<reference evidence="2" key="1">
    <citation type="journal article" date="2017" name="Nat. Commun.">
        <title>The North American bullfrog draft genome provides insight into hormonal regulation of long noncoding RNA.</title>
        <authorList>
            <person name="Hammond S.A."/>
            <person name="Warren R.L."/>
            <person name="Vandervalk B.P."/>
            <person name="Kucuk E."/>
            <person name="Khan H."/>
            <person name="Gibb E.A."/>
            <person name="Pandoh P."/>
            <person name="Kirk H."/>
            <person name="Zhao Y."/>
            <person name="Jones M."/>
            <person name="Mungall A.J."/>
            <person name="Coope R."/>
            <person name="Pleasance S."/>
            <person name="Moore R.A."/>
            <person name="Holt R.A."/>
            <person name="Round J.M."/>
            <person name="Ohora S."/>
            <person name="Walle B.V."/>
            <person name="Veldhoen N."/>
            <person name="Helbing C.C."/>
            <person name="Birol I."/>
        </authorList>
    </citation>
    <scope>NUCLEOTIDE SEQUENCE [LARGE SCALE GENOMIC DNA]</scope>
</reference>
<sequence>MREDWRPLVFSVFCRCALDSLRGEVGGRLTFLFSSGVCWTGCKGRCVLDRPCALDRLRGEVGGRLSFLFSSGGCWTGYEERLQAACLVSFLQMCVGPAMREDWRPLVFSLFFRCALDRLRGEVGGRLSFLFSSGVCW</sequence>
<gene>
    <name evidence="1" type="ORF">AB205_0139270</name>
</gene>
<proteinExistence type="predicted"/>
<name>A0A2G9Q442_AQUCT</name>
<dbReference type="Proteomes" id="UP000228934">
    <property type="component" value="Unassembled WGS sequence"/>
</dbReference>
<organism evidence="1 2">
    <name type="scientific">Aquarana catesbeiana</name>
    <name type="common">American bullfrog</name>
    <name type="synonym">Rana catesbeiana</name>
    <dbReference type="NCBI Taxonomy" id="8400"/>
    <lineage>
        <taxon>Eukaryota</taxon>
        <taxon>Metazoa</taxon>
        <taxon>Chordata</taxon>
        <taxon>Craniata</taxon>
        <taxon>Vertebrata</taxon>
        <taxon>Euteleostomi</taxon>
        <taxon>Amphibia</taxon>
        <taxon>Batrachia</taxon>
        <taxon>Anura</taxon>
        <taxon>Neobatrachia</taxon>
        <taxon>Ranoidea</taxon>
        <taxon>Ranidae</taxon>
        <taxon>Aquarana</taxon>
    </lineage>
</organism>
<feature type="non-terminal residue" evidence="1">
    <location>
        <position position="137"/>
    </location>
</feature>
<dbReference type="AlphaFoldDB" id="A0A2G9Q442"/>
<dbReference type="EMBL" id="KZ369286">
    <property type="protein sequence ID" value="PIO10340.1"/>
    <property type="molecule type" value="Genomic_DNA"/>
</dbReference>
<evidence type="ECO:0000313" key="1">
    <source>
        <dbReference type="EMBL" id="PIO10340.1"/>
    </source>
</evidence>
<accession>A0A2G9Q442</accession>
<keyword evidence="2" id="KW-1185">Reference proteome</keyword>
<protein>
    <submittedName>
        <fullName evidence="1">Uncharacterized protein</fullName>
    </submittedName>
</protein>
<evidence type="ECO:0000313" key="2">
    <source>
        <dbReference type="Proteomes" id="UP000228934"/>
    </source>
</evidence>